<feature type="region of interest" description="Disordered" evidence="1">
    <location>
        <begin position="76"/>
        <end position="110"/>
    </location>
</feature>
<comment type="caution">
    <text evidence="2">The sequence shown here is derived from an EMBL/GenBank/DDBJ whole genome shotgun (WGS) entry which is preliminary data.</text>
</comment>
<gene>
    <name evidence="2" type="ORF">OV079_35680</name>
</gene>
<feature type="region of interest" description="Disordered" evidence="1">
    <location>
        <begin position="34"/>
        <end position="57"/>
    </location>
</feature>
<dbReference type="Proteomes" id="UP001150924">
    <property type="component" value="Unassembled WGS sequence"/>
</dbReference>
<feature type="compositionally biased region" description="Basic and acidic residues" evidence="1">
    <location>
        <begin position="98"/>
        <end position="110"/>
    </location>
</feature>
<reference evidence="2" key="1">
    <citation type="submission" date="2022-11" db="EMBL/GenBank/DDBJ databases">
        <title>Minimal conservation of predation-associated metabolite biosynthetic gene clusters underscores biosynthetic potential of Myxococcota including descriptions for ten novel species: Archangium lansinium sp. nov., Myxococcus landrumus sp. nov., Nannocystis bai.</title>
        <authorList>
            <person name="Ahearne A."/>
            <person name="Stevens C."/>
            <person name="Phillips K."/>
        </authorList>
    </citation>
    <scope>NUCLEOTIDE SEQUENCE</scope>
    <source>
        <strain evidence="2">Na p29</strain>
    </source>
</reference>
<keyword evidence="3" id="KW-1185">Reference proteome</keyword>
<dbReference type="AlphaFoldDB" id="A0A9X3EWV1"/>
<sequence>MALQRRVEVEVAGLPGAHGHEGGVDLGERAERVDGVGGGGEPRLAVGHAEAGGPGELAAVDEGDAEADDRHLLAPGVDEGGHGVARLAEAGPGLDAPATRERGGRGEEAAAAHASIVRQSAGRSATRAAIPMEREDWLEVRHTG</sequence>
<accession>A0A9X3EWV1</accession>
<dbReference type="EMBL" id="JAPNKE010000002">
    <property type="protein sequence ID" value="MCY1010815.1"/>
    <property type="molecule type" value="Genomic_DNA"/>
</dbReference>
<protein>
    <submittedName>
        <fullName evidence="2">Uncharacterized protein</fullName>
    </submittedName>
</protein>
<evidence type="ECO:0000313" key="2">
    <source>
        <dbReference type="EMBL" id="MCY1010815.1"/>
    </source>
</evidence>
<name>A0A9X3EWV1_9BACT</name>
<organism evidence="2 3">
    <name type="scientific">Nannocystis pusilla</name>
    <dbReference type="NCBI Taxonomy" id="889268"/>
    <lineage>
        <taxon>Bacteria</taxon>
        <taxon>Pseudomonadati</taxon>
        <taxon>Myxococcota</taxon>
        <taxon>Polyangia</taxon>
        <taxon>Nannocystales</taxon>
        <taxon>Nannocystaceae</taxon>
        <taxon>Nannocystis</taxon>
    </lineage>
</organism>
<evidence type="ECO:0000256" key="1">
    <source>
        <dbReference type="SAM" id="MobiDB-lite"/>
    </source>
</evidence>
<proteinExistence type="predicted"/>
<evidence type="ECO:0000313" key="3">
    <source>
        <dbReference type="Proteomes" id="UP001150924"/>
    </source>
</evidence>